<dbReference type="STRING" id="131112.SAMN04489737_1417"/>
<dbReference type="Gene3D" id="3.40.50.300">
    <property type="entry name" value="P-loop containing nucleotide triphosphate hydrolases"/>
    <property type="match status" value="1"/>
</dbReference>
<dbReference type="GO" id="GO:0000731">
    <property type="term" value="P:DNA synthesis involved in DNA repair"/>
    <property type="evidence" value="ECO:0007669"/>
    <property type="project" value="TreeGrafter"/>
</dbReference>
<name>A0A1H2LL62_9ACTO</name>
<dbReference type="Gene3D" id="1.10.8.60">
    <property type="match status" value="1"/>
</dbReference>
<dbReference type="Pfam" id="PF00004">
    <property type="entry name" value="AAA"/>
    <property type="match status" value="1"/>
</dbReference>
<dbReference type="Proteomes" id="UP000214355">
    <property type="component" value="Chromosome I"/>
</dbReference>
<dbReference type="FunFam" id="1.20.272.10:FF:000001">
    <property type="entry name" value="Putative AAA family ATPase"/>
    <property type="match status" value="1"/>
</dbReference>
<dbReference type="Gene3D" id="1.20.272.10">
    <property type="match status" value="1"/>
</dbReference>
<dbReference type="FunFam" id="3.40.50.300:FF:000345">
    <property type="entry name" value="AAA family ATPase"/>
    <property type="match status" value="1"/>
</dbReference>
<dbReference type="GO" id="GO:0008047">
    <property type="term" value="F:enzyme activator activity"/>
    <property type="evidence" value="ECO:0007669"/>
    <property type="project" value="TreeGrafter"/>
</dbReference>
<dbReference type="InterPro" id="IPR008921">
    <property type="entry name" value="DNA_pol3_clamp-load_cplx_C"/>
</dbReference>
<dbReference type="InterPro" id="IPR003593">
    <property type="entry name" value="AAA+_ATPase"/>
</dbReference>
<dbReference type="GO" id="GO:0006261">
    <property type="term" value="P:DNA-templated DNA replication"/>
    <property type="evidence" value="ECO:0007669"/>
    <property type="project" value="TreeGrafter"/>
</dbReference>
<keyword evidence="3" id="KW-0067">ATP-binding</keyword>
<dbReference type="Pfam" id="PF12002">
    <property type="entry name" value="MgsA_C"/>
    <property type="match status" value="1"/>
</dbReference>
<dbReference type="Pfam" id="PF16193">
    <property type="entry name" value="AAA_assoc_2"/>
    <property type="match status" value="1"/>
</dbReference>
<dbReference type="RefSeq" id="WP_231943931.1">
    <property type="nucleotide sequence ID" value="NZ_JABAPH010000017.1"/>
</dbReference>
<dbReference type="InterPro" id="IPR027417">
    <property type="entry name" value="P-loop_NTPase"/>
</dbReference>
<dbReference type="SUPFAM" id="SSF52540">
    <property type="entry name" value="P-loop containing nucleoside triphosphate hydrolases"/>
    <property type="match status" value="1"/>
</dbReference>
<dbReference type="AlphaFoldDB" id="A0A1H2LL62"/>
<dbReference type="InterPro" id="IPR021886">
    <property type="entry name" value="MgsA_C"/>
</dbReference>
<dbReference type="InterPro" id="IPR051314">
    <property type="entry name" value="AAA_ATPase_RarA/MGS1/WRNIP1"/>
</dbReference>
<dbReference type="SUPFAM" id="SSF48019">
    <property type="entry name" value="post-AAA+ oligomerization domain-like"/>
    <property type="match status" value="1"/>
</dbReference>
<dbReference type="GO" id="GO:0016887">
    <property type="term" value="F:ATP hydrolysis activity"/>
    <property type="evidence" value="ECO:0007669"/>
    <property type="project" value="InterPro"/>
</dbReference>
<dbReference type="GO" id="GO:0003677">
    <property type="term" value="F:DNA binding"/>
    <property type="evidence" value="ECO:0007669"/>
    <property type="project" value="InterPro"/>
</dbReference>
<dbReference type="PANTHER" id="PTHR13779:SF7">
    <property type="entry name" value="ATPASE WRNIP1"/>
    <property type="match status" value="1"/>
</dbReference>
<proteinExistence type="inferred from homology"/>
<dbReference type="InterPro" id="IPR032423">
    <property type="entry name" value="AAA_assoc_2"/>
</dbReference>
<dbReference type="GeneID" id="65345147"/>
<organism evidence="5 6">
    <name type="scientific">Arcanobacterium phocae</name>
    <dbReference type="NCBI Taxonomy" id="131112"/>
    <lineage>
        <taxon>Bacteria</taxon>
        <taxon>Bacillati</taxon>
        <taxon>Actinomycetota</taxon>
        <taxon>Actinomycetes</taxon>
        <taxon>Actinomycetales</taxon>
        <taxon>Actinomycetaceae</taxon>
        <taxon>Arcanobacterium</taxon>
    </lineage>
</organism>
<dbReference type="PANTHER" id="PTHR13779">
    <property type="entry name" value="WERNER HELICASE-INTERACTING PROTEIN 1 FAMILY MEMBER"/>
    <property type="match status" value="1"/>
</dbReference>
<reference evidence="6" key="1">
    <citation type="submission" date="2016-10" db="EMBL/GenBank/DDBJ databases">
        <authorList>
            <person name="Varghese N."/>
            <person name="Submissions S."/>
        </authorList>
    </citation>
    <scope>NUCLEOTIDE SEQUENCE [LARGE SCALE GENOMIC DNA]</scope>
    <source>
        <strain evidence="6">DSM 10002</strain>
    </source>
</reference>
<dbReference type="EMBL" id="LT629804">
    <property type="protein sequence ID" value="SDU81126.1"/>
    <property type="molecule type" value="Genomic_DNA"/>
</dbReference>
<evidence type="ECO:0000256" key="1">
    <source>
        <dbReference type="ARBA" id="ARBA00008959"/>
    </source>
</evidence>
<dbReference type="GO" id="GO:0005524">
    <property type="term" value="F:ATP binding"/>
    <property type="evidence" value="ECO:0007669"/>
    <property type="project" value="UniProtKB-KW"/>
</dbReference>
<accession>A0A1H2LL62</accession>
<evidence type="ECO:0000259" key="4">
    <source>
        <dbReference type="SMART" id="SM00382"/>
    </source>
</evidence>
<evidence type="ECO:0000313" key="6">
    <source>
        <dbReference type="Proteomes" id="UP000214355"/>
    </source>
</evidence>
<feature type="domain" description="AAA+ ATPase" evidence="4">
    <location>
        <begin position="55"/>
        <end position="172"/>
    </location>
</feature>
<keyword evidence="2" id="KW-0547">Nucleotide-binding</keyword>
<dbReference type="CDD" id="cd18139">
    <property type="entry name" value="HLD_clamp_RarA"/>
    <property type="match status" value="1"/>
</dbReference>
<dbReference type="InterPro" id="IPR003959">
    <property type="entry name" value="ATPase_AAA_core"/>
</dbReference>
<evidence type="ECO:0000313" key="5">
    <source>
        <dbReference type="EMBL" id="SDU81126.1"/>
    </source>
</evidence>
<dbReference type="CDD" id="cd00009">
    <property type="entry name" value="AAA"/>
    <property type="match status" value="1"/>
</dbReference>
<keyword evidence="6" id="KW-1185">Reference proteome</keyword>
<evidence type="ECO:0000256" key="3">
    <source>
        <dbReference type="ARBA" id="ARBA00022840"/>
    </source>
</evidence>
<protein>
    <submittedName>
        <fullName evidence="5">Putative ATPase</fullName>
    </submittedName>
</protein>
<gene>
    <name evidence="5" type="ORF">SAMN04489737_1417</name>
</gene>
<sequence>MDLFESSSVADQQSVHSPLAVRMRPRSIAEVVGQEHLLGEGQPLRRLIEPGTTGMPSSVILWGPPGIGKTTLAYLVAQSSNRHFVEISAVSAGVSQVRANIEQARNLLAVHGEETVLFIDEVHRFSKSQQDALLPAVENGWVILVAATTENPSFSVIAPLLSRSLLLTLRPLSSDNIATLLDRAVRDERGYGGHIVLEADARDHIVRLAGADGRRALTILEAAGSAGNRHIALSDVEHAIDVHAVRYDKNGDQHYDVISAFIKSIRGSDVDAAIHYLARMLEAGEDPRFVARRIMISAAEDIGMADPSALQTATAAAQAVALVGMPEARIILAEAVVHLATAPKSNRAYLAINQAIADVRAGNIGQVPAHLRDQSVTASRVAAKSVSQNTNYIYPHDDPAGVVKQVYLPDELEEKQYYVPSGRGFEAQITSRLARINKILRS</sequence>
<dbReference type="SMART" id="SM00382">
    <property type="entry name" value="AAA"/>
    <property type="match status" value="1"/>
</dbReference>
<dbReference type="GO" id="GO:0017116">
    <property type="term" value="F:single-stranded DNA helicase activity"/>
    <property type="evidence" value="ECO:0007669"/>
    <property type="project" value="TreeGrafter"/>
</dbReference>
<comment type="similarity">
    <text evidence="1">Belongs to the AAA ATPase family. RarA/MGS1/WRNIP1 subfamily.</text>
</comment>
<dbReference type="Gene3D" id="1.10.3710.10">
    <property type="entry name" value="DNA polymerase III clamp loader subunits, C-terminal domain"/>
    <property type="match status" value="1"/>
</dbReference>
<evidence type="ECO:0000256" key="2">
    <source>
        <dbReference type="ARBA" id="ARBA00022741"/>
    </source>
</evidence>